<protein>
    <recommendedName>
        <fullName evidence="1">YgjP-like metallopeptidase domain-containing protein</fullName>
    </recommendedName>
</protein>
<dbReference type="Gene3D" id="3.30.2010.10">
    <property type="entry name" value="Metalloproteases ('zincins'), catalytic domain"/>
    <property type="match status" value="1"/>
</dbReference>
<feature type="domain" description="YgjP-like metallopeptidase" evidence="1">
    <location>
        <begin position="23"/>
        <end position="218"/>
    </location>
</feature>
<name>A0A1I4MVK6_9RHOB</name>
<dbReference type="InterPro" id="IPR053136">
    <property type="entry name" value="UTP_pyrophosphatase-like"/>
</dbReference>
<evidence type="ECO:0000313" key="3">
    <source>
        <dbReference type="Proteomes" id="UP000199144"/>
    </source>
</evidence>
<accession>A0A1I4MVK6</accession>
<dbReference type="AlphaFoldDB" id="A0A1I4MVK6"/>
<dbReference type="OrthoDB" id="9795402at2"/>
<organism evidence="2 3">
    <name type="scientific">Shimia aestuarii</name>
    <dbReference type="NCBI Taxonomy" id="254406"/>
    <lineage>
        <taxon>Bacteria</taxon>
        <taxon>Pseudomonadati</taxon>
        <taxon>Pseudomonadota</taxon>
        <taxon>Alphaproteobacteria</taxon>
        <taxon>Rhodobacterales</taxon>
        <taxon>Roseobacteraceae</taxon>
    </lineage>
</organism>
<dbReference type="Proteomes" id="UP000199144">
    <property type="component" value="Unassembled WGS sequence"/>
</dbReference>
<keyword evidence="3" id="KW-1185">Reference proteome</keyword>
<dbReference type="EMBL" id="FOTQ01000003">
    <property type="protein sequence ID" value="SFM07321.1"/>
    <property type="molecule type" value="Genomic_DNA"/>
</dbReference>
<proteinExistence type="predicted"/>
<reference evidence="2 3" key="1">
    <citation type="submission" date="2016-10" db="EMBL/GenBank/DDBJ databases">
        <authorList>
            <person name="de Groot N.N."/>
        </authorList>
    </citation>
    <scope>NUCLEOTIDE SEQUENCE [LARGE SCALE GENOMIC DNA]</scope>
    <source>
        <strain evidence="2 3">DSM 15283</strain>
    </source>
</reference>
<evidence type="ECO:0000259" key="1">
    <source>
        <dbReference type="Pfam" id="PF01863"/>
    </source>
</evidence>
<dbReference type="CDD" id="cd07344">
    <property type="entry name" value="M48_yhfN_like"/>
    <property type="match status" value="1"/>
</dbReference>
<dbReference type="PANTHER" id="PTHR30399">
    <property type="entry name" value="UNCHARACTERIZED PROTEIN YGJP"/>
    <property type="match status" value="1"/>
</dbReference>
<dbReference type="Pfam" id="PF01863">
    <property type="entry name" value="YgjP-like"/>
    <property type="match status" value="1"/>
</dbReference>
<dbReference type="RefSeq" id="WP_093093836.1">
    <property type="nucleotide sequence ID" value="NZ_FOTQ01000003.1"/>
</dbReference>
<evidence type="ECO:0000313" key="2">
    <source>
        <dbReference type="EMBL" id="SFM07321.1"/>
    </source>
</evidence>
<dbReference type="PANTHER" id="PTHR30399:SF1">
    <property type="entry name" value="UTP PYROPHOSPHATASE"/>
    <property type="match status" value="1"/>
</dbReference>
<gene>
    <name evidence="2" type="ORF">SAMN04488042_103270</name>
</gene>
<sequence>MTQHILPGSPPLTVNLRRAPRARRISLRVSRLDGTVTLTIPPGVSEREALAFALEKRDWLRAQQAKSPDRIAVGLGTTLPVAGRPREVVPGTGRSVVLGADTLAAPGKADDVGARLQGYLRELARHRLAEAVDHYAARLGRPYTRLTLRDTRSRWGSCSSRGALMFSWRLVMAPPEILDYVAAHEVAHLAEMNHAPAFWNTVTRIHGPYDTARRWLRDQGQELHKYRFTRD</sequence>
<dbReference type="InterPro" id="IPR002725">
    <property type="entry name" value="YgjP-like_metallopeptidase"/>
</dbReference>
<dbReference type="STRING" id="254406.SAMN04488042_103270"/>